<dbReference type="PANTHER" id="PTHR34776">
    <property type="entry name" value="F17F16.3 PROTEIN"/>
    <property type="match status" value="1"/>
</dbReference>
<name>A0ABQ7H281_DUNSA</name>
<evidence type="ECO:0000313" key="2">
    <source>
        <dbReference type="Proteomes" id="UP000815325"/>
    </source>
</evidence>
<accession>A0ABQ7H281</accession>
<proteinExistence type="predicted"/>
<gene>
    <name evidence="1" type="ORF">DUNSADRAFT_14984</name>
</gene>
<dbReference type="PANTHER" id="PTHR34776:SF1">
    <property type="entry name" value="F17F16.3 PROTEIN"/>
    <property type="match status" value="1"/>
</dbReference>
<keyword evidence="2" id="KW-1185">Reference proteome</keyword>
<dbReference type="Proteomes" id="UP000815325">
    <property type="component" value="Unassembled WGS sequence"/>
</dbReference>
<reference evidence="1" key="1">
    <citation type="submission" date="2017-08" db="EMBL/GenBank/DDBJ databases">
        <authorList>
            <person name="Polle J.E."/>
            <person name="Barry K."/>
            <person name="Cushman J."/>
            <person name="Schmutz J."/>
            <person name="Tran D."/>
            <person name="Hathwaick L.T."/>
            <person name="Yim W.C."/>
            <person name="Jenkins J."/>
            <person name="Mckie-Krisberg Z.M."/>
            <person name="Prochnik S."/>
            <person name="Lindquist E."/>
            <person name="Dockter R.B."/>
            <person name="Adam C."/>
            <person name="Molina H."/>
            <person name="Bunkerborg J."/>
            <person name="Jin E."/>
            <person name="Buchheim M."/>
            <person name="Magnuson J."/>
        </authorList>
    </citation>
    <scope>NUCLEOTIDE SEQUENCE</scope>
    <source>
        <strain evidence="1">CCAP 19/18</strain>
    </source>
</reference>
<evidence type="ECO:0000313" key="1">
    <source>
        <dbReference type="EMBL" id="KAF5840960.1"/>
    </source>
</evidence>
<dbReference type="EMBL" id="MU069499">
    <property type="protein sequence ID" value="KAF5840960.1"/>
    <property type="molecule type" value="Genomic_DNA"/>
</dbReference>
<protein>
    <submittedName>
        <fullName evidence="1">Uncharacterized protein</fullName>
    </submittedName>
</protein>
<comment type="caution">
    <text evidence="1">The sequence shown here is derived from an EMBL/GenBank/DDBJ whole genome shotgun (WGS) entry which is preliminary data.</text>
</comment>
<sequence length="108" mass="11897">MEPEAGECQKDLGLEQKGVLALVVKNPQYRGDDAGPPFGPAISRNPHYTAEQLASFKGQRWGSCEDLSLLDAEGTELLLVGARHEPPRGTFRKFSRLSCWHGNFPEST</sequence>
<organism evidence="1 2">
    <name type="scientific">Dunaliella salina</name>
    <name type="common">Green alga</name>
    <name type="synonym">Protococcus salinus</name>
    <dbReference type="NCBI Taxonomy" id="3046"/>
    <lineage>
        <taxon>Eukaryota</taxon>
        <taxon>Viridiplantae</taxon>
        <taxon>Chlorophyta</taxon>
        <taxon>core chlorophytes</taxon>
        <taxon>Chlorophyceae</taxon>
        <taxon>CS clade</taxon>
        <taxon>Chlamydomonadales</taxon>
        <taxon>Dunaliellaceae</taxon>
        <taxon>Dunaliella</taxon>
    </lineage>
</organism>